<evidence type="ECO:0000313" key="2">
    <source>
        <dbReference type="Proteomes" id="UP000076969"/>
    </source>
</evidence>
<proteinExistence type="predicted"/>
<protein>
    <submittedName>
        <fullName evidence="1">Uncharacterized protein</fullName>
    </submittedName>
</protein>
<name>A0A172WGK4_9EURY</name>
<reference evidence="2" key="1">
    <citation type="journal article" date="2016" name="Syst. Appl. Microbiol.">
        <title>Thermococcus piezophilus sp. nov., a novel hyperthermophilic and piezophilic archaeon with a broad pressure range for growth, isolated from a deepest hydrothermal vent at the Mid-Cayman Rise.</title>
        <authorList>
            <person name="Dalmasso C."/>
            <person name="Oger P."/>
            <person name="Selva G."/>
            <person name="Courtine D."/>
            <person name="L'Haridon S."/>
            <person name="Garlaschelli A."/>
            <person name="Roussel E."/>
            <person name="Miyazaki J."/>
            <person name="Reveillaud J."/>
            <person name="Jebbar M."/>
            <person name="Takai K."/>
            <person name="Maignien L."/>
            <person name="Alain K."/>
        </authorList>
    </citation>
    <scope>NUCLEOTIDE SEQUENCE [LARGE SCALE GENOMIC DNA]</scope>
    <source>
        <strain evidence="2">CDGS</strain>
    </source>
</reference>
<keyword evidence="2" id="KW-1185">Reference proteome</keyword>
<accession>A0A172WGK4</accession>
<dbReference type="KEGG" id="tpie:A7C91_04530"/>
<evidence type="ECO:0000313" key="1">
    <source>
        <dbReference type="EMBL" id="ANF22520.1"/>
    </source>
</evidence>
<organism evidence="1 2">
    <name type="scientific">Thermococcus piezophilus</name>
    <dbReference type="NCBI Taxonomy" id="1712654"/>
    <lineage>
        <taxon>Archaea</taxon>
        <taxon>Methanobacteriati</taxon>
        <taxon>Methanobacteriota</taxon>
        <taxon>Thermococci</taxon>
        <taxon>Thermococcales</taxon>
        <taxon>Thermococcaceae</taxon>
        <taxon>Thermococcus</taxon>
    </lineage>
</organism>
<dbReference type="Proteomes" id="UP000076969">
    <property type="component" value="Chromosome"/>
</dbReference>
<sequence>MTVGPLSIVGWISNGIGCTVAAFLTPRLYSAEVSRGYETESRFLEALQFAGTGTIATAGGRLFGRRLAIKSGYELYKLPYIHKLDYENLEKALEAIAKAKGDVTVGDILNLDISEDELELLIEM</sequence>
<gene>
    <name evidence="1" type="ORF">A7C91_04530</name>
</gene>
<dbReference type="AlphaFoldDB" id="A0A172WGK4"/>
<dbReference type="EMBL" id="CP015520">
    <property type="protein sequence ID" value="ANF22520.1"/>
    <property type="molecule type" value="Genomic_DNA"/>
</dbReference>
<dbReference type="STRING" id="1712654.A7C91_04530"/>